<dbReference type="Proteomes" id="UP000006138">
    <property type="component" value="Chromosome"/>
</dbReference>
<name>A0A9R0UF06_AMYMS</name>
<reference evidence="5 6" key="1">
    <citation type="journal article" date="2011" name="J. Bacteriol.">
        <title>Whole genome sequence of the rifamycin B-producing strain Amycolatopsis mediterranei S699.</title>
        <authorList>
            <person name="Verma M."/>
            <person name="Kaur J."/>
            <person name="Kumar M."/>
            <person name="Kumari K."/>
            <person name="Saxena A."/>
            <person name="Anand S."/>
            <person name="Nigam A."/>
            <person name="Ravi V."/>
            <person name="Raghuvanshi S."/>
            <person name="Khurana P."/>
            <person name="Tyagi A.K."/>
            <person name="Khurana J.P."/>
            <person name="Lal R."/>
        </authorList>
    </citation>
    <scope>NUCLEOTIDE SEQUENCE [LARGE SCALE GENOMIC DNA]</scope>
    <source>
        <strain evidence="5 6">S699</strain>
    </source>
</reference>
<feature type="region of interest" description="Disordered" evidence="3">
    <location>
        <begin position="68"/>
        <end position="98"/>
    </location>
</feature>
<evidence type="ECO:0000313" key="6">
    <source>
        <dbReference type="Proteomes" id="UP000006138"/>
    </source>
</evidence>
<organism evidence="5 6">
    <name type="scientific">Amycolatopsis mediterranei (strain S699)</name>
    <name type="common">Nocardia mediterranei</name>
    <dbReference type="NCBI Taxonomy" id="713604"/>
    <lineage>
        <taxon>Bacteria</taxon>
        <taxon>Bacillati</taxon>
        <taxon>Actinomycetota</taxon>
        <taxon>Actinomycetes</taxon>
        <taxon>Pseudonocardiales</taxon>
        <taxon>Pseudonocardiaceae</taxon>
        <taxon>Amycolatopsis</taxon>
    </lineage>
</organism>
<evidence type="ECO:0000256" key="3">
    <source>
        <dbReference type="SAM" id="MobiDB-lite"/>
    </source>
</evidence>
<gene>
    <name evidence="5" type="ordered locus">RAM_47295</name>
</gene>
<proteinExistence type="predicted"/>
<keyword evidence="1" id="KW-0521">NADP</keyword>
<evidence type="ECO:0000259" key="4">
    <source>
        <dbReference type="Pfam" id="PF08240"/>
    </source>
</evidence>
<keyword evidence="2" id="KW-0560">Oxidoreductase</keyword>
<dbReference type="InterPro" id="IPR011032">
    <property type="entry name" value="GroES-like_sf"/>
</dbReference>
<dbReference type="GO" id="GO:0016651">
    <property type="term" value="F:oxidoreductase activity, acting on NAD(P)H"/>
    <property type="evidence" value="ECO:0007669"/>
    <property type="project" value="TreeGrafter"/>
</dbReference>
<feature type="domain" description="Alcohol dehydrogenase-like N-terminal" evidence="4">
    <location>
        <begin position="23"/>
        <end position="69"/>
    </location>
</feature>
<dbReference type="PANTHER" id="PTHR48106">
    <property type="entry name" value="QUINONE OXIDOREDUCTASE PIG3-RELATED"/>
    <property type="match status" value="1"/>
</dbReference>
<dbReference type="AlphaFoldDB" id="A0A9R0UF06"/>
<evidence type="ECO:0000256" key="1">
    <source>
        <dbReference type="ARBA" id="ARBA00022857"/>
    </source>
</evidence>
<dbReference type="Gene3D" id="3.90.180.10">
    <property type="entry name" value="Medium-chain alcohol dehydrogenases, catalytic domain"/>
    <property type="match status" value="1"/>
</dbReference>
<dbReference type="EMBL" id="CP002896">
    <property type="protein sequence ID" value="AEK47924.1"/>
    <property type="molecule type" value="Genomic_DNA"/>
</dbReference>
<dbReference type="GO" id="GO:0070402">
    <property type="term" value="F:NADPH binding"/>
    <property type="evidence" value="ECO:0007669"/>
    <property type="project" value="TreeGrafter"/>
</dbReference>
<accession>A0A9R0UF06</accession>
<evidence type="ECO:0000256" key="2">
    <source>
        <dbReference type="ARBA" id="ARBA00023002"/>
    </source>
</evidence>
<keyword evidence="6" id="KW-1185">Reference proteome</keyword>
<sequence>MQHGTGGPEVLNLEDRPEPTRKAGEVLIRVEAIAVPFYETQLRAGLIPTGSEPAIFGHEAAGTVVEADDPAARRSSCPSPVAPMPNSSPRAGTRSCRR</sequence>
<evidence type="ECO:0000313" key="5">
    <source>
        <dbReference type="EMBL" id="AEK47924.1"/>
    </source>
</evidence>
<dbReference type="InterPro" id="IPR013154">
    <property type="entry name" value="ADH-like_N"/>
</dbReference>
<dbReference type="KEGG" id="amn:RAM_47295"/>
<protein>
    <submittedName>
        <fullName evidence="5">Quinone reductase Qor</fullName>
    </submittedName>
</protein>
<dbReference type="SUPFAM" id="SSF50129">
    <property type="entry name" value="GroES-like"/>
    <property type="match status" value="1"/>
</dbReference>
<dbReference type="Pfam" id="PF08240">
    <property type="entry name" value="ADH_N"/>
    <property type="match status" value="1"/>
</dbReference>